<sequence>MSNQSLANTANHVVAQYSAAGKTLNQAYRATVERVLGDAKTRFASVLEARSIPMVNEQIKSELVNAQELLAGYMLKGVQAAYDRADQAIDAISTRAASGIESVENAVARVESSIKLANFDAVRTLNAPIASLATKIADKVAEGAKAVEARMAVAAEEMAEVAVDAKPARRAVRKA</sequence>
<proteinExistence type="predicted"/>
<comment type="caution">
    <text evidence="1">The sequence shown here is derived from an EMBL/GenBank/DDBJ whole genome shotgun (WGS) entry which is preliminary data.</text>
</comment>
<dbReference type="Proteomes" id="UP001363010">
    <property type="component" value="Unassembled WGS sequence"/>
</dbReference>
<evidence type="ECO:0008006" key="3">
    <source>
        <dbReference type="Google" id="ProtNLM"/>
    </source>
</evidence>
<reference evidence="1 2" key="1">
    <citation type="submission" date="2024-03" db="EMBL/GenBank/DDBJ databases">
        <title>Novel species of the genus Variovorax.</title>
        <authorList>
            <person name="Liu Q."/>
            <person name="Xin Y.-H."/>
        </authorList>
    </citation>
    <scope>NUCLEOTIDE SEQUENCE [LARGE SCALE GENOMIC DNA]</scope>
    <source>
        <strain evidence="1 2">KACC 18501</strain>
    </source>
</reference>
<gene>
    <name evidence="1" type="ORF">WKW80_08500</name>
</gene>
<dbReference type="EMBL" id="JBBKZV010000003">
    <property type="protein sequence ID" value="MEJ8822077.1"/>
    <property type="molecule type" value="Genomic_DNA"/>
</dbReference>
<evidence type="ECO:0000313" key="1">
    <source>
        <dbReference type="EMBL" id="MEJ8822077.1"/>
    </source>
</evidence>
<evidence type="ECO:0000313" key="2">
    <source>
        <dbReference type="Proteomes" id="UP001363010"/>
    </source>
</evidence>
<protein>
    <recommendedName>
        <fullName evidence="3">Phasin family protein</fullName>
    </recommendedName>
</protein>
<dbReference type="RefSeq" id="WP_340363121.1">
    <property type="nucleotide sequence ID" value="NZ_JBBKZV010000003.1"/>
</dbReference>
<name>A0ABU8VWJ5_9BURK</name>
<accession>A0ABU8VWJ5</accession>
<organism evidence="1 2">
    <name type="scientific">Variovorax humicola</name>
    <dbReference type="NCBI Taxonomy" id="1769758"/>
    <lineage>
        <taxon>Bacteria</taxon>
        <taxon>Pseudomonadati</taxon>
        <taxon>Pseudomonadota</taxon>
        <taxon>Betaproteobacteria</taxon>
        <taxon>Burkholderiales</taxon>
        <taxon>Comamonadaceae</taxon>
        <taxon>Variovorax</taxon>
    </lineage>
</organism>
<keyword evidence="2" id="KW-1185">Reference proteome</keyword>